<protein>
    <recommendedName>
        <fullName evidence="2">DUF4378 domain-containing protein</fullName>
    </recommendedName>
</protein>
<organism evidence="3 4">
    <name type="scientific">Liquidambar formosana</name>
    <name type="common">Formosan gum</name>
    <dbReference type="NCBI Taxonomy" id="63359"/>
    <lineage>
        <taxon>Eukaryota</taxon>
        <taxon>Viridiplantae</taxon>
        <taxon>Streptophyta</taxon>
        <taxon>Embryophyta</taxon>
        <taxon>Tracheophyta</taxon>
        <taxon>Spermatophyta</taxon>
        <taxon>Magnoliopsida</taxon>
        <taxon>eudicotyledons</taxon>
        <taxon>Gunneridae</taxon>
        <taxon>Pentapetalae</taxon>
        <taxon>Saxifragales</taxon>
        <taxon>Altingiaceae</taxon>
        <taxon>Liquidambar</taxon>
    </lineage>
</organism>
<feature type="region of interest" description="Disordered" evidence="1">
    <location>
        <begin position="97"/>
        <end position="129"/>
    </location>
</feature>
<reference evidence="3 4" key="1">
    <citation type="journal article" date="2024" name="Plant J.">
        <title>Genome sequences and population genomics reveal climatic adaptation and genomic divergence between two closely related sweetgum species.</title>
        <authorList>
            <person name="Xu W.Q."/>
            <person name="Ren C.Q."/>
            <person name="Zhang X.Y."/>
            <person name="Comes H.P."/>
            <person name="Liu X.H."/>
            <person name="Li Y.G."/>
            <person name="Kettle C.J."/>
            <person name="Jalonen R."/>
            <person name="Gaisberger H."/>
            <person name="Ma Y.Z."/>
            <person name="Qiu Y.X."/>
        </authorList>
    </citation>
    <scope>NUCLEOTIDE SEQUENCE [LARGE SCALE GENOMIC DNA]</scope>
    <source>
        <strain evidence="3">Hangzhou</strain>
    </source>
</reference>
<name>A0AAP0NDY5_LIQFO</name>
<dbReference type="InterPro" id="IPR025486">
    <property type="entry name" value="DUF4378"/>
</dbReference>
<dbReference type="PANTHER" id="PTHR37613">
    <property type="entry name" value="DUF4378 DOMAIN PROTEIN"/>
    <property type="match status" value="1"/>
</dbReference>
<feature type="compositionally biased region" description="Basic and acidic residues" evidence="1">
    <location>
        <begin position="97"/>
        <end position="111"/>
    </location>
</feature>
<dbReference type="Proteomes" id="UP001415857">
    <property type="component" value="Unassembled WGS sequence"/>
</dbReference>
<dbReference type="PANTHER" id="PTHR37613:SF4">
    <property type="entry name" value="DUF4378 DOMAIN-CONTAINING PROTEIN"/>
    <property type="match status" value="1"/>
</dbReference>
<feature type="domain" description="DUF4378" evidence="2">
    <location>
        <begin position="290"/>
        <end position="393"/>
    </location>
</feature>
<comment type="caution">
    <text evidence="3">The sequence shown here is derived from an EMBL/GenBank/DDBJ whole genome shotgun (WGS) entry which is preliminary data.</text>
</comment>
<proteinExistence type="predicted"/>
<evidence type="ECO:0000256" key="1">
    <source>
        <dbReference type="SAM" id="MobiDB-lite"/>
    </source>
</evidence>
<evidence type="ECO:0000259" key="2">
    <source>
        <dbReference type="Pfam" id="PF14309"/>
    </source>
</evidence>
<sequence length="406" mass="45545">MASTMPKTVKQLGELLQEQQDPFILEIYLQERGYLKKSLSSEDNSGSCHGNSNKFLKRSASCGPNKSRKGMPHCSKILQAVFNKLVSINENLRVKHSHGDGKFSVTEKGRNNQEAAEPERFSSSSSTTVFNSCSETDIEETSTSSHKDHISSAADTFQASSKFCDLLREKEVATDRKLQWRTVEDMRHHYRTREEESTSTLNCILSEKVTEGSIFSASLSNKTARHNSRTRQEGHTSTSNFILHRKVTEDAILSASFWELLLQSPAGTPICIGVAELQELAQPNASSHHLKSKRVLQQTKQLLFDCVREVAETHGGKERKQQQGRPFLEPEELGKLICEEVGAWGKQNGDETNITQLLHVDFLASAKEWSEFEPLTKEIAMEIGDAVWEEISNEIVNDMINIFGAK</sequence>
<evidence type="ECO:0000313" key="4">
    <source>
        <dbReference type="Proteomes" id="UP001415857"/>
    </source>
</evidence>
<accession>A0AAP0NDY5</accession>
<evidence type="ECO:0000313" key="3">
    <source>
        <dbReference type="EMBL" id="KAK9271158.1"/>
    </source>
</evidence>
<keyword evidence="4" id="KW-1185">Reference proteome</keyword>
<dbReference type="Pfam" id="PF14309">
    <property type="entry name" value="DUF4378"/>
    <property type="match status" value="1"/>
</dbReference>
<dbReference type="AlphaFoldDB" id="A0AAP0NDY5"/>
<gene>
    <name evidence="3" type="ORF">L1049_026747</name>
</gene>
<dbReference type="EMBL" id="JBBPBK010000014">
    <property type="protein sequence ID" value="KAK9271158.1"/>
    <property type="molecule type" value="Genomic_DNA"/>
</dbReference>